<name>A0ABY5VNU5_9ACTN</name>
<dbReference type="RefSeq" id="WP_259856205.1">
    <property type="nucleotide sequence ID" value="NZ_CP073720.1"/>
</dbReference>
<evidence type="ECO:0000313" key="3">
    <source>
        <dbReference type="Proteomes" id="UP001059617"/>
    </source>
</evidence>
<proteinExistence type="predicted"/>
<evidence type="ECO:0008006" key="4">
    <source>
        <dbReference type="Google" id="ProtNLM"/>
    </source>
</evidence>
<accession>A0ABY5VNU5</accession>
<organism evidence="2 3">
    <name type="scientific">Dactylosporangium fulvum</name>
    <dbReference type="NCBI Taxonomy" id="53359"/>
    <lineage>
        <taxon>Bacteria</taxon>
        <taxon>Bacillati</taxon>
        <taxon>Actinomycetota</taxon>
        <taxon>Actinomycetes</taxon>
        <taxon>Micromonosporales</taxon>
        <taxon>Micromonosporaceae</taxon>
        <taxon>Dactylosporangium</taxon>
    </lineage>
</organism>
<feature type="region of interest" description="Disordered" evidence="1">
    <location>
        <begin position="23"/>
        <end position="66"/>
    </location>
</feature>
<reference evidence="2" key="1">
    <citation type="submission" date="2021-04" db="EMBL/GenBank/DDBJ databases">
        <authorList>
            <person name="Hartkoorn R.C."/>
            <person name="Beaudoing E."/>
            <person name="Hot D."/>
        </authorList>
    </citation>
    <scope>NUCLEOTIDE SEQUENCE</scope>
    <source>
        <strain evidence="2">NRRL B-16292</strain>
    </source>
</reference>
<reference evidence="2" key="2">
    <citation type="submission" date="2022-09" db="EMBL/GenBank/DDBJ databases">
        <title>Biosynthetic gene clusters of Dactylosporangioum fulvum.</title>
        <authorList>
            <person name="Caradec T."/>
        </authorList>
    </citation>
    <scope>NUCLEOTIDE SEQUENCE</scope>
    <source>
        <strain evidence="2">NRRL B-16292</strain>
    </source>
</reference>
<feature type="compositionally biased region" description="Polar residues" evidence="1">
    <location>
        <begin position="34"/>
        <end position="51"/>
    </location>
</feature>
<gene>
    <name evidence="2" type="ORF">Dfulv_26940</name>
</gene>
<dbReference type="Proteomes" id="UP001059617">
    <property type="component" value="Chromosome"/>
</dbReference>
<evidence type="ECO:0000256" key="1">
    <source>
        <dbReference type="SAM" id="MobiDB-lite"/>
    </source>
</evidence>
<keyword evidence="3" id="KW-1185">Reference proteome</keyword>
<protein>
    <recommendedName>
        <fullName evidence="4">Secreted protein</fullName>
    </recommendedName>
</protein>
<evidence type="ECO:0000313" key="2">
    <source>
        <dbReference type="EMBL" id="UWP78807.1"/>
    </source>
</evidence>
<dbReference type="EMBL" id="CP073720">
    <property type="protein sequence ID" value="UWP78807.1"/>
    <property type="molecule type" value="Genomic_DNA"/>
</dbReference>
<sequence>MATPAVPAVASVAAAVQAIASSRRRGTIGVPGRTSASSSRHAPPTAASSTYHGKRIPRGSTPGTRNTAAAALPAYAYPRAMVMLTASPGRLRAR</sequence>